<comment type="similarity">
    <text evidence="2">Belongs to the GtrA family.</text>
</comment>
<evidence type="ECO:0000256" key="6">
    <source>
        <dbReference type="SAM" id="Phobius"/>
    </source>
</evidence>
<evidence type="ECO:0000256" key="3">
    <source>
        <dbReference type="ARBA" id="ARBA00022692"/>
    </source>
</evidence>
<keyword evidence="9" id="KW-1185">Reference proteome</keyword>
<organism evidence="8 9">
    <name type="scientific">Actinomadura keratinilytica</name>
    <dbReference type="NCBI Taxonomy" id="547461"/>
    <lineage>
        <taxon>Bacteria</taxon>
        <taxon>Bacillati</taxon>
        <taxon>Actinomycetota</taxon>
        <taxon>Actinomycetes</taxon>
        <taxon>Streptosporangiales</taxon>
        <taxon>Thermomonosporaceae</taxon>
        <taxon>Actinomadura</taxon>
    </lineage>
</organism>
<feature type="transmembrane region" description="Helical" evidence="6">
    <location>
        <begin position="81"/>
        <end position="104"/>
    </location>
</feature>
<gene>
    <name evidence="8" type="ORF">GCM10022416_51370</name>
</gene>
<evidence type="ECO:0000256" key="5">
    <source>
        <dbReference type="ARBA" id="ARBA00023136"/>
    </source>
</evidence>
<evidence type="ECO:0000256" key="1">
    <source>
        <dbReference type="ARBA" id="ARBA00004141"/>
    </source>
</evidence>
<dbReference type="InterPro" id="IPR051401">
    <property type="entry name" value="GtrA_CellWall_Glycosyl"/>
</dbReference>
<protein>
    <submittedName>
        <fullName evidence="8">GtrA family protein</fullName>
    </submittedName>
</protein>
<comment type="caution">
    <text evidence="8">The sequence shown here is derived from an EMBL/GenBank/DDBJ whole genome shotgun (WGS) entry which is preliminary data.</text>
</comment>
<evidence type="ECO:0000313" key="9">
    <source>
        <dbReference type="Proteomes" id="UP001500266"/>
    </source>
</evidence>
<evidence type="ECO:0000259" key="7">
    <source>
        <dbReference type="Pfam" id="PF04138"/>
    </source>
</evidence>
<evidence type="ECO:0000256" key="4">
    <source>
        <dbReference type="ARBA" id="ARBA00022989"/>
    </source>
</evidence>
<keyword evidence="5 6" id="KW-0472">Membrane</keyword>
<feature type="transmembrane region" description="Helical" evidence="6">
    <location>
        <begin position="41"/>
        <end position="61"/>
    </location>
</feature>
<sequence length="141" mass="15433">MPRSPRLYRFVRELLTFGFVGFIGTVIMIGGANLLRHLHGGGPIVSVVLPTVLSTLVSYLANRFWTFRHRDSTGSGREVAIFFGLNGIGLLIQVACTGFTYYTLGLHGGVAYNAGLLVGLGLASAFRYWSYRKWVFTPATA</sequence>
<feature type="domain" description="GtrA/DPMS transmembrane" evidence="7">
    <location>
        <begin position="16"/>
        <end position="136"/>
    </location>
</feature>
<keyword evidence="3 6" id="KW-0812">Transmembrane</keyword>
<dbReference type="Pfam" id="PF04138">
    <property type="entry name" value="GtrA_DPMS_TM"/>
    <property type="match status" value="1"/>
</dbReference>
<accession>A0ABP7ZBS9</accession>
<evidence type="ECO:0000256" key="2">
    <source>
        <dbReference type="ARBA" id="ARBA00009399"/>
    </source>
</evidence>
<comment type="subcellular location">
    <subcellularLocation>
        <location evidence="1">Membrane</location>
        <topology evidence="1">Multi-pass membrane protein</topology>
    </subcellularLocation>
</comment>
<proteinExistence type="inferred from homology"/>
<dbReference type="InterPro" id="IPR007267">
    <property type="entry name" value="GtrA_DPMS_TM"/>
</dbReference>
<evidence type="ECO:0000313" key="8">
    <source>
        <dbReference type="EMBL" id="GAA4152825.1"/>
    </source>
</evidence>
<name>A0ABP7ZBS9_9ACTN</name>
<reference evidence="9" key="1">
    <citation type="journal article" date="2019" name="Int. J. Syst. Evol. Microbiol.">
        <title>The Global Catalogue of Microorganisms (GCM) 10K type strain sequencing project: providing services to taxonomists for standard genome sequencing and annotation.</title>
        <authorList>
            <consortium name="The Broad Institute Genomics Platform"/>
            <consortium name="The Broad Institute Genome Sequencing Center for Infectious Disease"/>
            <person name="Wu L."/>
            <person name="Ma J."/>
        </authorList>
    </citation>
    <scope>NUCLEOTIDE SEQUENCE [LARGE SCALE GENOMIC DNA]</scope>
    <source>
        <strain evidence="9">JCM 17316</strain>
    </source>
</reference>
<feature type="transmembrane region" description="Helical" evidence="6">
    <location>
        <begin position="14"/>
        <end position="35"/>
    </location>
</feature>
<feature type="transmembrane region" description="Helical" evidence="6">
    <location>
        <begin position="110"/>
        <end position="129"/>
    </location>
</feature>
<dbReference type="PANTHER" id="PTHR38459">
    <property type="entry name" value="PROPHAGE BACTOPRENOL-LINKED GLUCOSE TRANSLOCASE HOMOLOG"/>
    <property type="match status" value="1"/>
</dbReference>
<keyword evidence="4 6" id="KW-1133">Transmembrane helix</keyword>
<dbReference type="Proteomes" id="UP001500266">
    <property type="component" value="Unassembled WGS sequence"/>
</dbReference>
<dbReference type="PANTHER" id="PTHR38459:SF1">
    <property type="entry name" value="PROPHAGE BACTOPRENOL-LINKED GLUCOSE TRANSLOCASE HOMOLOG"/>
    <property type="match status" value="1"/>
</dbReference>
<dbReference type="EMBL" id="BAABDO010000106">
    <property type="protein sequence ID" value="GAA4152825.1"/>
    <property type="molecule type" value="Genomic_DNA"/>
</dbReference>